<dbReference type="OrthoDB" id="10256459at2759"/>
<evidence type="ECO:0000313" key="3">
    <source>
        <dbReference type="Proteomes" id="UP000315496"/>
    </source>
</evidence>
<gene>
    <name evidence="2" type="ORF">GMRT_14357</name>
</gene>
<accession>A0A4Z1ST76</accession>
<sequence>MTRYAAYHLASAIVDRFPSTFPLMRCAETMLEALAHDTSDAPDSSAVVTLCTEAIIHSSANRQLLALAQDALITTIDEAQPNILSSALTTLVKGAMDRSLRLPAVRTILHLFTQISGRTPRVTNDTLLDLNAVACFLYARVALTEGNADAGLVFFHANLVHGSIEPKTLILFTAHLLVSAMPGCALSISPLYMAWVKELPGWLPQNCLSSPSTHLLVREAIRLIDTRMLLSLVAFSESFLIDLVSLAISSRDTFSSLRQVVSHFLVDVVIHVERSMGEVDSNVLFNCLNALYILPLMPQSTIYLGLVQTIPDLPIGRVLQSTVSAGLSTEAVTTLKKARESAQREAAAGTIPDERARFCLWELYILVSGTGRRFYLTQLVSHNFRSTSPFFLYQFLSLLSHLLTSKNSVVSGLASRVWQAIIANVYSCVKDIRAPLTLLEVERALSRRFSILGLQCHAAARLKENKKPSAILKELKDITDTSMEYGVSRILASLGPVLDPFVPYAILTQTSYLNSDIEGRQSELQEYFGVLLRFLKLDDAITELELIRTCLHHFLLSGEGQVIERVMVCMSHALTEFIHTLEPHIRAQLVDEGSALTLLICSLIMVNTETMTGKVSKSSQMTENSFVSVLMGAEPVRRWLSNNFQRAERGEEPPPIQHEAFEAKLRRFYHEVRTTPIMLLRTAYSTLSSPSRIAVTKNVALSQASFNTPHSLLVYSLTGTPVVPVSEQILPLTYERLLLNCCTAQSLTDGLTQFIGYLKNADEIQDFEPVDDYAFLYLLIRSVVDDVLRKARGAGLLFIPGIFALEQKLYESQMTLLDSEHMLAKDLVRYEAIQSVVLVRATIDQNTCTNIVNLVSETSPGKWASFLTVPRGIGACSLLVSFKSFCTFYKTATHTCQGEELKDALRHIAWVSILLFGLGAYPQVDTSFVSPPCTSDVAKELQWAYSAFLDSASECFSALIAETVELACQTITGIETGHEMAFPSHHHLVRAIYRVVTSTGVDTGEENLTQVLSIPALPYTYLVALGSLLFVGSLLGRCSVDSLSTCSIEVDRLLDACSSFVATYRGGIKTTVEPIYTKIHGTKDLPPLLELSILGLMYTFLSSLLRCLPDNTLFQQDIELCMKRLLGFQLQGHLMKPSIILQIEDIYANIQAAIEHQAISDDLSVRIIEAIVAPIHISSSISQRIDLVCDFLTSVSRDDHPSVLYRLVTLLFAKLNATTLISTCSVVTLLTTGTRVLKTSLQCTKTTLRESQEICLPELAEFIFGSVTSTEREDTSILTRFTTFFGLGQKGGNSPAPILTANQEARLVDAILAVRTQIPNTSFNNVLELLEADLMQSVKTTGTCSSVVLSFLLFIGLSFHIIKASPTCRDEKARLEVIPYAGAAQTVIRPSMDFCYIPSLVALGHMLTAYSSTSTTIISLVEAFLKAFGTAYCITSTSALFLHQQFILSAVLATRNYNTLLTVSRGLPVQDEDARRAIDSDLTRLQHA</sequence>
<dbReference type="InterPro" id="IPR023394">
    <property type="entry name" value="Sec7_C_sf"/>
</dbReference>
<dbReference type="VEuPathDB" id="GiardiaDB:GMRT_14357"/>
<dbReference type="InterPro" id="IPR000904">
    <property type="entry name" value="Sec7_dom"/>
</dbReference>
<protein>
    <recommendedName>
        <fullName evidence="1">SEC7 domain-containing protein</fullName>
    </recommendedName>
</protein>
<dbReference type="GO" id="GO:0032012">
    <property type="term" value="P:regulation of ARF protein signal transduction"/>
    <property type="evidence" value="ECO:0007669"/>
    <property type="project" value="InterPro"/>
</dbReference>
<dbReference type="Gene3D" id="1.10.1000.11">
    <property type="entry name" value="Arf Nucleotide-binding Site Opener,domain 2"/>
    <property type="match status" value="1"/>
</dbReference>
<dbReference type="EMBL" id="VDLU01000002">
    <property type="protein sequence ID" value="TNJ28205.1"/>
    <property type="molecule type" value="Genomic_DNA"/>
</dbReference>
<dbReference type="GO" id="GO:0005085">
    <property type="term" value="F:guanyl-nucleotide exchange factor activity"/>
    <property type="evidence" value="ECO:0007669"/>
    <property type="project" value="InterPro"/>
</dbReference>
<proteinExistence type="predicted"/>
<organism evidence="2 3">
    <name type="scientific">Giardia muris</name>
    <dbReference type="NCBI Taxonomy" id="5742"/>
    <lineage>
        <taxon>Eukaryota</taxon>
        <taxon>Metamonada</taxon>
        <taxon>Diplomonadida</taxon>
        <taxon>Hexamitidae</taxon>
        <taxon>Giardiinae</taxon>
        <taxon>Giardia</taxon>
    </lineage>
</organism>
<keyword evidence="3" id="KW-1185">Reference proteome</keyword>
<feature type="domain" description="SEC7" evidence="1">
    <location>
        <begin position="450"/>
        <end position="677"/>
    </location>
</feature>
<dbReference type="InterPro" id="IPR035999">
    <property type="entry name" value="Sec7_dom_sf"/>
</dbReference>
<evidence type="ECO:0000259" key="1">
    <source>
        <dbReference type="SMART" id="SM00222"/>
    </source>
</evidence>
<evidence type="ECO:0000313" key="2">
    <source>
        <dbReference type="EMBL" id="TNJ28205.1"/>
    </source>
</evidence>
<dbReference type="Pfam" id="PF01369">
    <property type="entry name" value="Sec7"/>
    <property type="match status" value="1"/>
</dbReference>
<comment type="caution">
    <text evidence="2">The sequence shown here is derived from an EMBL/GenBank/DDBJ whole genome shotgun (WGS) entry which is preliminary data.</text>
</comment>
<dbReference type="SUPFAM" id="SSF48425">
    <property type="entry name" value="Sec7 domain"/>
    <property type="match status" value="1"/>
</dbReference>
<dbReference type="Proteomes" id="UP000315496">
    <property type="component" value="Chromosome 2"/>
</dbReference>
<reference evidence="2 3" key="1">
    <citation type="submission" date="2019-05" db="EMBL/GenBank/DDBJ databases">
        <title>The compact genome of Giardia muris reveals important steps in the evolution of intestinal protozoan parasites.</title>
        <authorList>
            <person name="Xu F."/>
            <person name="Jimenez-Gonzalez A."/>
            <person name="Einarsson E."/>
            <person name="Astvaldsson A."/>
            <person name="Peirasmaki D."/>
            <person name="Eckmann L."/>
            <person name="Andersson J.O."/>
            <person name="Svard S.G."/>
            <person name="Jerlstrom-Hultqvist J."/>
        </authorList>
    </citation>
    <scope>NUCLEOTIDE SEQUENCE [LARGE SCALE GENOMIC DNA]</scope>
    <source>
        <strain evidence="2 3">Roberts-Thomson</strain>
    </source>
</reference>
<name>A0A4Z1ST76_GIAMU</name>
<dbReference type="SMART" id="SM00222">
    <property type="entry name" value="Sec7"/>
    <property type="match status" value="1"/>
</dbReference>